<reference evidence="3 4" key="1">
    <citation type="submission" date="2024-10" db="EMBL/GenBank/DDBJ databases">
        <title>Updated reference genomes for cyclostephanoid diatoms.</title>
        <authorList>
            <person name="Roberts W.R."/>
            <person name="Alverson A.J."/>
        </authorList>
    </citation>
    <scope>NUCLEOTIDE SEQUENCE [LARGE SCALE GENOMIC DNA]</scope>
    <source>
        <strain evidence="3 4">AJA010-31</strain>
    </source>
</reference>
<feature type="transmembrane region" description="Helical" evidence="2">
    <location>
        <begin position="1087"/>
        <end position="1110"/>
    </location>
</feature>
<proteinExistence type="predicted"/>
<dbReference type="EMBL" id="JALLPJ020000190">
    <property type="protein sequence ID" value="KAL3799362.1"/>
    <property type="molecule type" value="Genomic_DNA"/>
</dbReference>
<organism evidence="3 4">
    <name type="scientific">Cyclotella atomus</name>
    <dbReference type="NCBI Taxonomy" id="382360"/>
    <lineage>
        <taxon>Eukaryota</taxon>
        <taxon>Sar</taxon>
        <taxon>Stramenopiles</taxon>
        <taxon>Ochrophyta</taxon>
        <taxon>Bacillariophyta</taxon>
        <taxon>Coscinodiscophyceae</taxon>
        <taxon>Thalassiosirophycidae</taxon>
        <taxon>Stephanodiscales</taxon>
        <taxon>Stephanodiscaceae</taxon>
        <taxon>Cyclotella</taxon>
    </lineage>
</organism>
<gene>
    <name evidence="3" type="ORF">ACHAWO_008473</name>
</gene>
<feature type="compositionally biased region" description="Polar residues" evidence="1">
    <location>
        <begin position="1300"/>
        <end position="1323"/>
    </location>
</feature>
<keyword evidence="2" id="KW-0812">Transmembrane</keyword>
<accession>A0ABD3QG89</accession>
<feature type="compositionally biased region" description="Basic and acidic residues" evidence="1">
    <location>
        <begin position="1363"/>
        <end position="1386"/>
    </location>
</feature>
<keyword evidence="2" id="KW-1133">Transmembrane helix</keyword>
<dbReference type="PANTHER" id="PTHR33683">
    <property type="entry name" value="1, PUTATIVE-RELATED"/>
    <property type="match status" value="1"/>
</dbReference>
<feature type="compositionally biased region" description="Polar residues" evidence="1">
    <location>
        <begin position="379"/>
        <end position="388"/>
    </location>
</feature>
<feature type="compositionally biased region" description="Polar residues" evidence="1">
    <location>
        <begin position="1160"/>
        <end position="1181"/>
    </location>
</feature>
<dbReference type="PANTHER" id="PTHR33683:SF46">
    <property type="entry name" value="SUSHI DOMAIN-CONTAINING PROTEIN"/>
    <property type="match status" value="1"/>
</dbReference>
<feature type="compositionally biased region" description="Pro residues" evidence="1">
    <location>
        <begin position="624"/>
        <end position="634"/>
    </location>
</feature>
<evidence type="ECO:0000256" key="1">
    <source>
        <dbReference type="SAM" id="MobiDB-lite"/>
    </source>
</evidence>
<dbReference type="Proteomes" id="UP001530400">
    <property type="component" value="Unassembled WGS sequence"/>
</dbReference>
<comment type="caution">
    <text evidence="3">The sequence shown here is derived from an EMBL/GenBank/DDBJ whole genome shotgun (WGS) entry which is preliminary data.</text>
</comment>
<feature type="region of interest" description="Disordered" evidence="1">
    <location>
        <begin position="1287"/>
        <end position="1423"/>
    </location>
</feature>
<evidence type="ECO:0000256" key="2">
    <source>
        <dbReference type="SAM" id="Phobius"/>
    </source>
</evidence>
<feature type="region of interest" description="Disordered" evidence="1">
    <location>
        <begin position="344"/>
        <end position="402"/>
    </location>
</feature>
<feature type="compositionally biased region" description="Polar residues" evidence="1">
    <location>
        <begin position="611"/>
        <end position="620"/>
    </location>
</feature>
<feature type="compositionally biased region" description="Basic and acidic residues" evidence="1">
    <location>
        <begin position="344"/>
        <end position="361"/>
    </location>
</feature>
<feature type="compositionally biased region" description="Basic and acidic residues" evidence="1">
    <location>
        <begin position="1397"/>
        <end position="1414"/>
    </location>
</feature>
<keyword evidence="4" id="KW-1185">Reference proteome</keyword>
<feature type="compositionally biased region" description="Low complexity" evidence="1">
    <location>
        <begin position="389"/>
        <end position="402"/>
    </location>
</feature>
<keyword evidence="2" id="KW-0472">Membrane</keyword>
<feature type="compositionally biased region" description="Low complexity" evidence="1">
    <location>
        <begin position="674"/>
        <end position="692"/>
    </location>
</feature>
<protein>
    <submittedName>
        <fullName evidence="3">Uncharacterized protein</fullName>
    </submittedName>
</protein>
<name>A0ABD3QG89_9STRA</name>
<evidence type="ECO:0000313" key="3">
    <source>
        <dbReference type="EMBL" id="KAL3799362.1"/>
    </source>
</evidence>
<feature type="region of interest" description="Disordered" evidence="1">
    <location>
        <begin position="1132"/>
        <end position="1227"/>
    </location>
</feature>
<feature type="region of interest" description="Disordered" evidence="1">
    <location>
        <begin position="608"/>
        <end position="636"/>
    </location>
</feature>
<sequence>MDTRHRNMAYGRWRRLPCNATRHAWKECIILSKTTLITFNIMKRSYNKITVLPETLKAKSQRLLFLLLIVTSPSQAIDNENQHYCGKSWPDAFENCYKPCPTQSDEECSSLGGDEFKCFGYTGCVDKLNDGGGGETDSAEAVEEDDDTQQQINVVETMSDSDFYCGTSWTEAMVSCKVTCPSRDDTECPNGQICFAASNCAVPLVTLTSELVVSMVGPDSTMDYTDQGIFGDTLNDYIADAAGGEGGLSLKGVNLGDQSVSNSRRLIANVTGVDHRKLPLGSSALDVSVTVTGEYRPPPYLDLDVICKDSINSDPERVVSSLKERGNQMGRSFFQRVDGIEAISRDDFTKRPTRTPTDRPSTKPTKVPTATPSGKPVTMTPTAAPTSIPSEAPSSEPNLPSSEPTRALIQYIATGSDELLSVGGDTTSSYGYLFNIRTKKKGPVVIIKSLEFFTKSTKKMKYELWTRLGSFKDFKGSLDGWENIAKGSVIGRGPGVYTAIPPDQFAPVDIPGGGGKDGTRAFYLTMRSTDLVYSYGEGTESDSTIQVNTPDIELWEGEGVLSFPMPDKTDEMLYRGPRQFLGSIYYDRLPCRPFSAFGYIQELPCPEIPTHSPTEPQPTFSPVTPEPSPAPVTPEPTLKPTLVLTTSSPTLQLIEGSSFPTVYTPAPQAGSDIPSLTPSLSKMPSSTPSSSYPTFSPVVRMQANIWLTLHNVPDRIMEDREIEVFIETTLAFLQKYTEQTLILEMIDVWHQQMVEVDEVKTGILSNEFGAVQSGTNLTEVFIANITEESIVNMTQDANLTGSSDPVTDTAAGGFADFGNENAADGFAGVNNNDSADEMAGGFAGFGNETAADVNTDEMAGGFADFGNETAADVNSDDSADEMAGGFADFGNETAADVNSDDSADEMAGGFADFSTDSESEMAGGFAEFNSEETTNELAGGFVNMGQRKLKAGGGEGKGGGVVSSLDQKKRDKIIAFKREHSNRGPKTAGVQVTLILRIPFAYLPEDLIAKFASVVVQEHGVELVRSLRRQSSFYSYFKDISGVTSDTVEKLTMPPTDMPTSHIHVLTLQKQQEALVMETDGSSFVTMVWVSLLLFWIFLTGISICCLFRARMQMKERQKMVALLSHEKSSSRPLIKQELPDSSSYDSWRSKNSSDEEDTVTSFDPTLTSNMSGGSKATTTKASRKSSQDIKSNEQVINDMFVVESSSAPPVQDYDDRTKASSRTKRKTVSAVDAKSLTSAGGKAASNRDLQSSQDELFSISDNASLAATHSTSKAKRKTVSAFDAKSLTSAGGKAASIRDLQSSQDESLSMSDNASLAATHSTSKVKRKTADANAKSIRKASSGRSVQTNGEDTHSSSRSRRKSEAASTRKSDTSKANSQHRDSQSKSHSSSKQRKRSEGGRRRSDTSDEKSILDKLSSFDIV</sequence>
<evidence type="ECO:0000313" key="4">
    <source>
        <dbReference type="Proteomes" id="UP001530400"/>
    </source>
</evidence>
<feature type="region of interest" description="Disordered" evidence="1">
    <location>
        <begin position="670"/>
        <end position="692"/>
    </location>
</feature>